<keyword evidence="3" id="KW-1185">Reference proteome</keyword>
<comment type="caution">
    <text evidence="2">The sequence shown here is derived from an EMBL/GenBank/DDBJ whole genome shotgun (WGS) entry which is preliminary data.</text>
</comment>
<dbReference type="EMBL" id="CAXITT010000170">
    <property type="protein sequence ID" value="CAL1534411.1"/>
    <property type="molecule type" value="Genomic_DNA"/>
</dbReference>
<feature type="non-terminal residue" evidence="2">
    <location>
        <position position="1"/>
    </location>
</feature>
<reference evidence="2 3" key="1">
    <citation type="submission" date="2024-04" db="EMBL/GenBank/DDBJ databases">
        <authorList>
            <consortium name="Genoscope - CEA"/>
            <person name="William W."/>
        </authorList>
    </citation>
    <scope>NUCLEOTIDE SEQUENCE [LARGE SCALE GENOMIC DNA]</scope>
</reference>
<evidence type="ECO:0000313" key="3">
    <source>
        <dbReference type="Proteomes" id="UP001497497"/>
    </source>
</evidence>
<organism evidence="2 3">
    <name type="scientific">Lymnaea stagnalis</name>
    <name type="common">Great pond snail</name>
    <name type="synonym">Helix stagnalis</name>
    <dbReference type="NCBI Taxonomy" id="6523"/>
    <lineage>
        <taxon>Eukaryota</taxon>
        <taxon>Metazoa</taxon>
        <taxon>Spiralia</taxon>
        <taxon>Lophotrochozoa</taxon>
        <taxon>Mollusca</taxon>
        <taxon>Gastropoda</taxon>
        <taxon>Heterobranchia</taxon>
        <taxon>Euthyneura</taxon>
        <taxon>Panpulmonata</taxon>
        <taxon>Hygrophila</taxon>
        <taxon>Lymnaeoidea</taxon>
        <taxon>Lymnaeidae</taxon>
        <taxon>Lymnaea</taxon>
    </lineage>
</organism>
<evidence type="ECO:0000313" key="2">
    <source>
        <dbReference type="EMBL" id="CAL1534411.1"/>
    </source>
</evidence>
<feature type="non-terminal residue" evidence="2">
    <location>
        <position position="278"/>
    </location>
</feature>
<protein>
    <submittedName>
        <fullName evidence="2">Uncharacterized protein</fullName>
    </submittedName>
</protein>
<dbReference type="AlphaFoldDB" id="A0AAV2HQH6"/>
<proteinExistence type="predicted"/>
<feature type="compositionally biased region" description="Gly residues" evidence="1">
    <location>
        <begin position="251"/>
        <end position="278"/>
    </location>
</feature>
<dbReference type="Proteomes" id="UP001497497">
    <property type="component" value="Unassembled WGS sequence"/>
</dbReference>
<name>A0AAV2HQH6_LYMST</name>
<gene>
    <name evidence="2" type="ORF">GSLYS_00008371001</name>
</gene>
<accession>A0AAV2HQH6</accession>
<sequence>GRRRKHLKFTVNTSKKMLMYTSRVGRYQGTSNLFKYIVLWLIFQNGCCQKKTLDEYCFSQLPGMINDLPGITSFLHLIRICSDIGIYNDCLLNRRATYSPDGEFKLPLYERYFPDDSSIEFAGYIFCAINFMTYSDRYLIGLDKMNDCQKKVDFPKCDKVIELDMPFLQSAIDKKEVEDVKSISCKMNYKHWKCIKEQFENCSTDTGPMFEYYLARLGDDCLIHHLEPNPIILTVHCTGGGEAGVENTGNQGTGAGDGGSGGGGAGKRNGGAGAQYRE</sequence>
<feature type="region of interest" description="Disordered" evidence="1">
    <location>
        <begin position="246"/>
        <end position="278"/>
    </location>
</feature>
<evidence type="ECO:0000256" key="1">
    <source>
        <dbReference type="SAM" id="MobiDB-lite"/>
    </source>
</evidence>